<dbReference type="InterPro" id="IPR005119">
    <property type="entry name" value="LysR_subst-bd"/>
</dbReference>
<dbReference type="SUPFAM" id="SSF53850">
    <property type="entry name" value="Periplasmic binding protein-like II"/>
    <property type="match status" value="1"/>
</dbReference>
<dbReference type="PANTHER" id="PTHR30346:SF0">
    <property type="entry name" value="HCA OPERON TRANSCRIPTIONAL ACTIVATOR HCAR"/>
    <property type="match status" value="1"/>
</dbReference>
<dbReference type="Pfam" id="PF03466">
    <property type="entry name" value="LysR_substrate"/>
    <property type="match status" value="1"/>
</dbReference>
<evidence type="ECO:0000313" key="6">
    <source>
        <dbReference type="EMBL" id="GEB52022.1"/>
    </source>
</evidence>
<keyword evidence="2" id="KW-0805">Transcription regulation</keyword>
<dbReference type="InterPro" id="IPR036390">
    <property type="entry name" value="WH_DNA-bd_sf"/>
</dbReference>
<name>A0A4Y3R3A8_STRCI</name>
<gene>
    <name evidence="6" type="ORF">SCA03_45730</name>
</gene>
<dbReference type="EMBL" id="BJMM01000026">
    <property type="protein sequence ID" value="GEB52022.1"/>
    <property type="molecule type" value="Genomic_DNA"/>
</dbReference>
<reference evidence="6 7" key="1">
    <citation type="submission" date="2019-06" db="EMBL/GenBank/DDBJ databases">
        <title>Whole genome shotgun sequence of Streptomyces cacaoi subsp. cacaoi NBRC 12748.</title>
        <authorList>
            <person name="Hosoyama A."/>
            <person name="Uohara A."/>
            <person name="Ohji S."/>
            <person name="Ichikawa N."/>
        </authorList>
    </citation>
    <scope>NUCLEOTIDE SEQUENCE [LARGE SCALE GENOMIC DNA]</scope>
    <source>
        <strain evidence="6 7">NBRC 12748</strain>
    </source>
</reference>
<proteinExistence type="inferred from homology"/>
<comment type="caution">
    <text evidence="6">The sequence shown here is derived from an EMBL/GenBank/DDBJ whole genome shotgun (WGS) entry which is preliminary data.</text>
</comment>
<comment type="similarity">
    <text evidence="1">Belongs to the LysR transcriptional regulatory family.</text>
</comment>
<dbReference type="SUPFAM" id="SSF46785">
    <property type="entry name" value="Winged helix' DNA-binding domain"/>
    <property type="match status" value="1"/>
</dbReference>
<dbReference type="Gene3D" id="1.10.10.10">
    <property type="entry name" value="Winged helix-like DNA-binding domain superfamily/Winged helix DNA-binding domain"/>
    <property type="match status" value="1"/>
</dbReference>
<protein>
    <submittedName>
        <fullName evidence="6">LysR family transcriptional regulator</fullName>
    </submittedName>
</protein>
<dbReference type="Gene3D" id="3.40.190.10">
    <property type="entry name" value="Periplasmic binding protein-like II"/>
    <property type="match status" value="2"/>
</dbReference>
<dbReference type="FunFam" id="1.10.10.10:FF:000001">
    <property type="entry name" value="LysR family transcriptional regulator"/>
    <property type="match status" value="1"/>
</dbReference>
<dbReference type="AlphaFoldDB" id="A0A4Y3R3A8"/>
<dbReference type="Proteomes" id="UP000319210">
    <property type="component" value="Unassembled WGS sequence"/>
</dbReference>
<dbReference type="PANTHER" id="PTHR30346">
    <property type="entry name" value="TRANSCRIPTIONAL DUAL REGULATOR HCAR-RELATED"/>
    <property type="match status" value="1"/>
</dbReference>
<feature type="domain" description="HTH lysR-type" evidence="5">
    <location>
        <begin position="5"/>
        <end position="62"/>
    </location>
</feature>
<dbReference type="RefSeq" id="WP_086814947.1">
    <property type="nucleotide sequence ID" value="NZ_BJMM01000026.1"/>
</dbReference>
<dbReference type="PROSITE" id="PS50931">
    <property type="entry name" value="HTH_LYSR"/>
    <property type="match status" value="1"/>
</dbReference>
<dbReference type="GO" id="GO:0003700">
    <property type="term" value="F:DNA-binding transcription factor activity"/>
    <property type="evidence" value="ECO:0007669"/>
    <property type="project" value="InterPro"/>
</dbReference>
<dbReference type="PRINTS" id="PR00039">
    <property type="entry name" value="HTHLYSR"/>
</dbReference>
<keyword evidence="3" id="KW-0238">DNA-binding</keyword>
<dbReference type="InterPro" id="IPR000847">
    <property type="entry name" value="LysR_HTH_N"/>
</dbReference>
<dbReference type="GO" id="GO:0003677">
    <property type="term" value="F:DNA binding"/>
    <property type="evidence" value="ECO:0007669"/>
    <property type="project" value="UniProtKB-KW"/>
</dbReference>
<evidence type="ECO:0000256" key="2">
    <source>
        <dbReference type="ARBA" id="ARBA00023015"/>
    </source>
</evidence>
<keyword evidence="4" id="KW-0804">Transcription</keyword>
<dbReference type="InterPro" id="IPR036388">
    <property type="entry name" value="WH-like_DNA-bd_sf"/>
</dbReference>
<accession>A0A4Y3R3A8</accession>
<evidence type="ECO:0000256" key="4">
    <source>
        <dbReference type="ARBA" id="ARBA00023163"/>
    </source>
</evidence>
<evidence type="ECO:0000256" key="3">
    <source>
        <dbReference type="ARBA" id="ARBA00023125"/>
    </source>
</evidence>
<evidence type="ECO:0000313" key="7">
    <source>
        <dbReference type="Proteomes" id="UP000319210"/>
    </source>
</evidence>
<organism evidence="6 7">
    <name type="scientific">Streptomyces cacaoi</name>
    <dbReference type="NCBI Taxonomy" id="1898"/>
    <lineage>
        <taxon>Bacteria</taxon>
        <taxon>Bacillati</taxon>
        <taxon>Actinomycetota</taxon>
        <taxon>Actinomycetes</taxon>
        <taxon>Kitasatosporales</taxon>
        <taxon>Streptomycetaceae</taxon>
        <taxon>Streptomyces</taxon>
    </lineage>
</organism>
<dbReference type="GO" id="GO:0032993">
    <property type="term" value="C:protein-DNA complex"/>
    <property type="evidence" value="ECO:0007669"/>
    <property type="project" value="TreeGrafter"/>
</dbReference>
<keyword evidence="7" id="KW-1185">Reference proteome</keyword>
<evidence type="ECO:0000259" key="5">
    <source>
        <dbReference type="PROSITE" id="PS50931"/>
    </source>
</evidence>
<dbReference type="Pfam" id="PF00126">
    <property type="entry name" value="HTH_1"/>
    <property type="match status" value="1"/>
</dbReference>
<sequence>MDLDLDLALVRSFVVTAEEMHFRRAAERIGITQQAISQRVRRLESQLGAALFHRGPRSVELTDAGQRFLGPARDVLAAARAAAEAVRPPVPHPLRVDVVDGRLAPLHLVRALLEEDPALPVNLSMRQALHASLPALVRGEIDCAFGRVHPGAGIPPEATSRLVRLEPVCALLPRTHPLADRDRLTMADLRQTGIWMPHYGQESEWNAFVRQLAEEFGLSLTLSGPALSEEHFVELLWEHGEMACPGGADVSYSYSPDIRCLPLVEPRPVYPWSLVWLRQHRHPLVQRMIGLARAAATEWLACDPSRDWLPGPDRALLGVFEGTPG</sequence>
<evidence type="ECO:0000256" key="1">
    <source>
        <dbReference type="ARBA" id="ARBA00009437"/>
    </source>
</evidence>